<name>A0A9W8YZE9_9PLEO</name>
<protein>
    <submittedName>
        <fullName evidence="2">Uncharacterized protein</fullName>
    </submittedName>
</protein>
<evidence type="ECO:0000256" key="1">
    <source>
        <dbReference type="SAM" id="MobiDB-lite"/>
    </source>
</evidence>
<sequence>MSIVAAIEEADGFKYSERHAFNPKTGGDGSRLNYVCQDSLQNKDRKSNKKKKEDDAENGDDSGKDLSRTYDCEGAIHVRFSIKREAINVVYKHNPIHRNVESRRIGDDDSAVPEANGGATPKAGKTPHGSIKKRKRSKEDHDSAVDNEFHNPDLDTSISPEAPKSSARKQRKSNGTEAGPSKSSSKKGKTAKAGSLRHQ</sequence>
<comment type="caution">
    <text evidence="2">The sequence shown here is derived from an EMBL/GenBank/DDBJ whole genome shotgun (WGS) entry which is preliminary data.</text>
</comment>
<proteinExistence type="predicted"/>
<evidence type="ECO:0000313" key="2">
    <source>
        <dbReference type="EMBL" id="KAJ4395762.1"/>
    </source>
</evidence>
<feature type="region of interest" description="Disordered" evidence="1">
    <location>
        <begin position="101"/>
        <end position="199"/>
    </location>
</feature>
<dbReference type="OrthoDB" id="3251668at2759"/>
<evidence type="ECO:0000313" key="3">
    <source>
        <dbReference type="Proteomes" id="UP001140510"/>
    </source>
</evidence>
<keyword evidence="3" id="KW-1185">Reference proteome</keyword>
<reference evidence="2" key="1">
    <citation type="submission" date="2022-10" db="EMBL/GenBank/DDBJ databases">
        <title>Tapping the CABI collections for fungal endophytes: first genome assemblies for Collariella, Neodidymelliopsis, Ascochyta clinopodiicola, Didymella pomorum, Didymosphaeria variabile, Neocosmospora piperis and Neocucurbitaria cava.</title>
        <authorList>
            <person name="Hill R."/>
        </authorList>
    </citation>
    <scope>NUCLEOTIDE SEQUENCE</scope>
    <source>
        <strain evidence="2">IMI 355091</strain>
    </source>
</reference>
<feature type="compositionally biased region" description="Basic residues" evidence="1">
    <location>
        <begin position="184"/>
        <end position="199"/>
    </location>
</feature>
<accession>A0A9W8YZE9</accession>
<dbReference type="EMBL" id="JAPEVA010000146">
    <property type="protein sequence ID" value="KAJ4395762.1"/>
    <property type="molecule type" value="Genomic_DNA"/>
</dbReference>
<dbReference type="AlphaFoldDB" id="A0A9W8YZE9"/>
<feature type="region of interest" description="Disordered" evidence="1">
    <location>
        <begin position="18"/>
        <end position="68"/>
    </location>
</feature>
<feature type="compositionally biased region" description="Basic and acidic residues" evidence="1">
    <location>
        <begin position="137"/>
        <end position="153"/>
    </location>
</feature>
<gene>
    <name evidence="2" type="ORF">N0V91_010613</name>
</gene>
<organism evidence="2 3">
    <name type="scientific">Didymella pomorum</name>
    <dbReference type="NCBI Taxonomy" id="749634"/>
    <lineage>
        <taxon>Eukaryota</taxon>
        <taxon>Fungi</taxon>
        <taxon>Dikarya</taxon>
        <taxon>Ascomycota</taxon>
        <taxon>Pezizomycotina</taxon>
        <taxon>Dothideomycetes</taxon>
        <taxon>Pleosporomycetidae</taxon>
        <taxon>Pleosporales</taxon>
        <taxon>Pleosporineae</taxon>
        <taxon>Didymellaceae</taxon>
        <taxon>Didymella</taxon>
    </lineage>
</organism>
<dbReference type="Proteomes" id="UP001140510">
    <property type="component" value="Unassembled WGS sequence"/>
</dbReference>